<sequence length="105" mass="11582">MFTVDSVIDQIQSSKKEFVKNLVTNTQVAEALTSYVDVQTEFAKQAVKSATAVSTVVGDELVRAAKEVGKVDYSKFGEGFAKVYLEQQKLWANNPWTMPSTAKSK</sequence>
<gene>
    <name evidence="1" type="ORF">UFOVP257_208</name>
</gene>
<proteinExistence type="predicted"/>
<accession>A0A6J5LP31</accession>
<protein>
    <recommendedName>
        <fullName evidence="2">Phasin domain-containing protein</fullName>
    </recommendedName>
</protein>
<evidence type="ECO:0000313" key="1">
    <source>
        <dbReference type="EMBL" id="CAB4133469.1"/>
    </source>
</evidence>
<reference evidence="1" key="1">
    <citation type="submission" date="2020-04" db="EMBL/GenBank/DDBJ databases">
        <authorList>
            <person name="Chiriac C."/>
            <person name="Salcher M."/>
            <person name="Ghai R."/>
            <person name="Kavagutti S V."/>
        </authorList>
    </citation>
    <scope>NUCLEOTIDE SEQUENCE</scope>
</reference>
<name>A0A6J5LP31_9CAUD</name>
<dbReference type="EMBL" id="LR796274">
    <property type="protein sequence ID" value="CAB4133469.1"/>
    <property type="molecule type" value="Genomic_DNA"/>
</dbReference>
<evidence type="ECO:0008006" key="2">
    <source>
        <dbReference type="Google" id="ProtNLM"/>
    </source>
</evidence>
<organism evidence="1">
    <name type="scientific">uncultured Caudovirales phage</name>
    <dbReference type="NCBI Taxonomy" id="2100421"/>
    <lineage>
        <taxon>Viruses</taxon>
        <taxon>Duplodnaviria</taxon>
        <taxon>Heunggongvirae</taxon>
        <taxon>Uroviricota</taxon>
        <taxon>Caudoviricetes</taxon>
        <taxon>Peduoviridae</taxon>
        <taxon>Maltschvirus</taxon>
        <taxon>Maltschvirus maltsch</taxon>
    </lineage>
</organism>